<comment type="caution">
    <text evidence="1">The sequence shown here is derived from an EMBL/GenBank/DDBJ whole genome shotgun (WGS) entry which is preliminary data.</text>
</comment>
<protein>
    <submittedName>
        <fullName evidence="1">Uncharacterized protein</fullName>
    </submittedName>
</protein>
<sequence>MYRRRQGRPFCYFVPTIPGRMKKLLRQVKLNGKAYFEVVRNEYRSFMVETDVRPGQGSGG</sequence>
<name>A0A412TXZ2_9BACT</name>
<evidence type="ECO:0000313" key="2">
    <source>
        <dbReference type="Proteomes" id="UP000284243"/>
    </source>
</evidence>
<dbReference type="AlphaFoldDB" id="A0A412TXZ2"/>
<organism evidence="1 2">
    <name type="scientific">Odoribacter splanchnicus</name>
    <dbReference type="NCBI Taxonomy" id="28118"/>
    <lineage>
        <taxon>Bacteria</taxon>
        <taxon>Pseudomonadati</taxon>
        <taxon>Bacteroidota</taxon>
        <taxon>Bacteroidia</taxon>
        <taxon>Bacteroidales</taxon>
        <taxon>Odoribacteraceae</taxon>
        <taxon>Odoribacter</taxon>
    </lineage>
</organism>
<dbReference type="Gene3D" id="2.60.120.1440">
    <property type="match status" value="1"/>
</dbReference>
<accession>A0A412TXZ2</accession>
<gene>
    <name evidence="1" type="ORF">DWW57_02760</name>
</gene>
<dbReference type="Proteomes" id="UP000284243">
    <property type="component" value="Unassembled WGS sequence"/>
</dbReference>
<evidence type="ECO:0000313" key="1">
    <source>
        <dbReference type="EMBL" id="RGU58649.1"/>
    </source>
</evidence>
<proteinExistence type="predicted"/>
<dbReference type="EMBL" id="QRYC01000002">
    <property type="protein sequence ID" value="RGU58649.1"/>
    <property type="molecule type" value="Genomic_DNA"/>
</dbReference>
<reference evidence="1 2" key="1">
    <citation type="submission" date="2018-08" db="EMBL/GenBank/DDBJ databases">
        <title>A genome reference for cultivated species of the human gut microbiota.</title>
        <authorList>
            <person name="Zou Y."/>
            <person name="Xue W."/>
            <person name="Luo G."/>
        </authorList>
    </citation>
    <scope>NUCLEOTIDE SEQUENCE [LARGE SCALE GENOMIC DNA]</scope>
    <source>
        <strain evidence="1 2">AF16-14</strain>
    </source>
</reference>